<keyword evidence="6" id="KW-1185">Reference proteome</keyword>
<protein>
    <submittedName>
        <fullName evidence="5">DeoR/GlpR family DNA-binding transcription regulator</fullName>
    </submittedName>
</protein>
<keyword evidence="2 5" id="KW-0238">DNA-binding</keyword>
<dbReference type="GO" id="GO:0003677">
    <property type="term" value="F:DNA binding"/>
    <property type="evidence" value="ECO:0007669"/>
    <property type="project" value="UniProtKB-KW"/>
</dbReference>
<dbReference type="InterPro" id="IPR018356">
    <property type="entry name" value="Tscrpt_reg_HTH_DeoR_CS"/>
</dbReference>
<dbReference type="Pfam" id="PF08220">
    <property type="entry name" value="HTH_DeoR"/>
    <property type="match status" value="1"/>
</dbReference>
<dbReference type="InterPro" id="IPR001034">
    <property type="entry name" value="DeoR_HTH"/>
</dbReference>
<dbReference type="Pfam" id="PF00455">
    <property type="entry name" value="DeoRC"/>
    <property type="match status" value="1"/>
</dbReference>
<gene>
    <name evidence="5" type="ORF">MMG00_03215</name>
</gene>
<dbReference type="SUPFAM" id="SSF46785">
    <property type="entry name" value="Winged helix' DNA-binding domain"/>
    <property type="match status" value="1"/>
</dbReference>
<evidence type="ECO:0000313" key="6">
    <source>
        <dbReference type="Proteomes" id="UP000829542"/>
    </source>
</evidence>
<organism evidence="5 6">
    <name type="scientific">Ignatzschineria rhizosphaerae</name>
    <dbReference type="NCBI Taxonomy" id="2923279"/>
    <lineage>
        <taxon>Bacteria</taxon>
        <taxon>Pseudomonadati</taxon>
        <taxon>Pseudomonadota</taxon>
        <taxon>Gammaproteobacteria</taxon>
        <taxon>Cardiobacteriales</taxon>
        <taxon>Ignatzschineriaceae</taxon>
        <taxon>Ignatzschineria</taxon>
    </lineage>
</organism>
<evidence type="ECO:0000256" key="1">
    <source>
        <dbReference type="ARBA" id="ARBA00023015"/>
    </source>
</evidence>
<dbReference type="Proteomes" id="UP000829542">
    <property type="component" value="Chromosome"/>
</dbReference>
<reference evidence="5 6" key="1">
    <citation type="submission" date="2022-03" db="EMBL/GenBank/DDBJ databases">
        <title>Ignatzschineria rhizosphaerae HR5S32.</title>
        <authorList>
            <person name="Sun J.Q."/>
            <person name="Feng J.Y."/>
        </authorList>
    </citation>
    <scope>NUCLEOTIDE SEQUENCE [LARGE SCALE GENOMIC DNA]</scope>
    <source>
        <strain evidence="5 6">HR5S32</strain>
    </source>
</reference>
<dbReference type="SUPFAM" id="SSF100950">
    <property type="entry name" value="NagB/RpiA/CoA transferase-like"/>
    <property type="match status" value="1"/>
</dbReference>
<proteinExistence type="predicted"/>
<dbReference type="InterPro" id="IPR036390">
    <property type="entry name" value="WH_DNA-bd_sf"/>
</dbReference>
<evidence type="ECO:0000256" key="3">
    <source>
        <dbReference type="ARBA" id="ARBA00023163"/>
    </source>
</evidence>
<accession>A0ABY3X1X8</accession>
<dbReference type="PRINTS" id="PR00037">
    <property type="entry name" value="HTHLACR"/>
</dbReference>
<dbReference type="InterPro" id="IPR014036">
    <property type="entry name" value="DeoR-like_C"/>
</dbReference>
<dbReference type="PANTHER" id="PTHR30363">
    <property type="entry name" value="HTH-TYPE TRANSCRIPTIONAL REGULATOR SRLR-RELATED"/>
    <property type="match status" value="1"/>
</dbReference>
<dbReference type="PROSITE" id="PS51000">
    <property type="entry name" value="HTH_DEOR_2"/>
    <property type="match status" value="1"/>
</dbReference>
<dbReference type="SMART" id="SM00420">
    <property type="entry name" value="HTH_DEOR"/>
    <property type="match status" value="1"/>
</dbReference>
<evidence type="ECO:0000256" key="2">
    <source>
        <dbReference type="ARBA" id="ARBA00023125"/>
    </source>
</evidence>
<dbReference type="EMBL" id="CP093379">
    <property type="protein sequence ID" value="UNM96879.1"/>
    <property type="molecule type" value="Genomic_DNA"/>
</dbReference>
<name>A0ABY3X1X8_9GAMM</name>
<dbReference type="Gene3D" id="1.10.10.10">
    <property type="entry name" value="Winged helix-like DNA-binding domain superfamily/Winged helix DNA-binding domain"/>
    <property type="match status" value="1"/>
</dbReference>
<dbReference type="InterPro" id="IPR050313">
    <property type="entry name" value="Carb_Metab_HTH_regulators"/>
</dbReference>
<evidence type="ECO:0000259" key="4">
    <source>
        <dbReference type="PROSITE" id="PS51000"/>
    </source>
</evidence>
<feature type="domain" description="HTH deoR-type" evidence="4">
    <location>
        <begin position="3"/>
        <end position="58"/>
    </location>
</feature>
<dbReference type="RefSeq" id="WP_242151324.1">
    <property type="nucleotide sequence ID" value="NZ_CP093379.1"/>
</dbReference>
<dbReference type="PANTHER" id="PTHR30363:SF58">
    <property type="entry name" value="REGULATORY PROTEIN, DEOR FAMILY"/>
    <property type="match status" value="1"/>
</dbReference>
<dbReference type="InterPro" id="IPR036388">
    <property type="entry name" value="WH-like_DNA-bd_sf"/>
</dbReference>
<dbReference type="SMART" id="SM01134">
    <property type="entry name" value="DeoRC"/>
    <property type="match status" value="1"/>
</dbReference>
<evidence type="ECO:0000313" key="5">
    <source>
        <dbReference type="EMBL" id="UNM96879.1"/>
    </source>
</evidence>
<sequence>MIPIERHEAILSVVAEKGIATINELIELLDVSHMTIRRDLQKLEKQGKVVTVSGGVKAAERLSSELSHKVRDTTNEEGKRMIALLAANEIPKNSCIFLDSGTTTLAIARQIKDREDLTIITNDFIIMFFLIEHGRGKLIHTGGTVCPYTNCSVGESAARGVENYLIDIAFISTPSWGVKGISLPTEERVPIKKMLPNVSKRIILVADHSKYGAVATYLALPLSSFDTIITDVPLPADINTTLYNRDITLITPEVIQA</sequence>
<keyword evidence="3" id="KW-0804">Transcription</keyword>
<dbReference type="InterPro" id="IPR037171">
    <property type="entry name" value="NagB/RpiA_transferase-like"/>
</dbReference>
<dbReference type="PROSITE" id="PS00894">
    <property type="entry name" value="HTH_DEOR_1"/>
    <property type="match status" value="1"/>
</dbReference>
<keyword evidence="1" id="KW-0805">Transcription regulation</keyword>